<evidence type="ECO:0000256" key="7">
    <source>
        <dbReference type="ARBA" id="ARBA00023027"/>
    </source>
</evidence>
<evidence type="ECO:0000256" key="4">
    <source>
        <dbReference type="ARBA" id="ARBA00022777"/>
    </source>
</evidence>
<dbReference type="OrthoDB" id="24581at2759"/>
<evidence type="ECO:0000256" key="3">
    <source>
        <dbReference type="ARBA" id="ARBA00022741"/>
    </source>
</evidence>
<dbReference type="GO" id="GO:0005524">
    <property type="term" value="F:ATP binding"/>
    <property type="evidence" value="ECO:0007669"/>
    <property type="project" value="UniProtKB-KW"/>
</dbReference>
<keyword evidence="4 8" id="KW-0418">Kinase</keyword>
<dbReference type="GO" id="GO:0003951">
    <property type="term" value="F:NAD+ kinase activity"/>
    <property type="evidence" value="ECO:0007669"/>
    <property type="project" value="InterPro"/>
</dbReference>
<dbReference type="PANTHER" id="PTHR20275:SF26">
    <property type="entry name" value="NADH KINASE POS5, MITOCHONDRIAL"/>
    <property type="match status" value="1"/>
</dbReference>
<dbReference type="InParanoid" id="A0A4S2N4C4"/>
<evidence type="ECO:0000313" key="8">
    <source>
        <dbReference type="EMBL" id="TGZ84031.1"/>
    </source>
</evidence>
<dbReference type="Gene3D" id="2.60.200.30">
    <property type="entry name" value="Probable inorganic polyphosphate/atp-NAD kinase, domain 2"/>
    <property type="match status" value="1"/>
</dbReference>
<dbReference type="FunFam" id="2.60.200.30:FF:000009">
    <property type="entry name" value="Poly(P)/ATP NAD kinase"/>
    <property type="match status" value="1"/>
</dbReference>
<dbReference type="Pfam" id="PF01513">
    <property type="entry name" value="NAD_kinase"/>
    <property type="match status" value="1"/>
</dbReference>
<evidence type="ECO:0000256" key="2">
    <source>
        <dbReference type="ARBA" id="ARBA00022679"/>
    </source>
</evidence>
<dbReference type="SUPFAM" id="SSF111331">
    <property type="entry name" value="NAD kinase/diacylglycerol kinase-like"/>
    <property type="match status" value="1"/>
</dbReference>
<dbReference type="InterPro" id="IPR017437">
    <property type="entry name" value="ATP-NAD_kinase_PpnK-typ_C"/>
</dbReference>
<dbReference type="HAMAP" id="MF_00361">
    <property type="entry name" value="NAD_kinase"/>
    <property type="match status" value="1"/>
</dbReference>
<keyword evidence="3" id="KW-0547">Nucleotide-binding</keyword>
<dbReference type="Pfam" id="PF20143">
    <property type="entry name" value="NAD_kinase_C"/>
    <property type="match status" value="1"/>
</dbReference>
<accession>A0A4S2N4C4</accession>
<dbReference type="AlphaFoldDB" id="A0A4S2N4C4"/>
<evidence type="ECO:0000256" key="6">
    <source>
        <dbReference type="ARBA" id="ARBA00022857"/>
    </source>
</evidence>
<keyword evidence="7" id="KW-0520">NAD</keyword>
<proteinExistence type="inferred from homology"/>
<dbReference type="EMBL" id="ML220113">
    <property type="protein sequence ID" value="TGZ84031.1"/>
    <property type="molecule type" value="Genomic_DNA"/>
</dbReference>
<reference evidence="8 9" key="1">
    <citation type="submission" date="2019-04" db="EMBL/GenBank/DDBJ databases">
        <title>Comparative genomics and transcriptomics to analyze fruiting body development in filamentous ascomycetes.</title>
        <authorList>
            <consortium name="DOE Joint Genome Institute"/>
            <person name="Lutkenhaus R."/>
            <person name="Traeger S."/>
            <person name="Breuer J."/>
            <person name="Kuo A."/>
            <person name="Lipzen A."/>
            <person name="Pangilinan J."/>
            <person name="Dilworth D."/>
            <person name="Sandor L."/>
            <person name="Poggeler S."/>
            <person name="Barry K."/>
            <person name="Grigoriev I.V."/>
            <person name="Nowrousian M."/>
        </authorList>
    </citation>
    <scope>NUCLEOTIDE SEQUENCE [LARGE SCALE GENOMIC DNA]</scope>
    <source>
        <strain evidence="8 9">CBS 389.68</strain>
    </source>
</reference>
<sequence length="427" mass="46555">MIFHRHLRTLVPCLHRQFSVSTRCLEVRPITKLPPRIQPNYTKSRHGEIELQWPAGSRPRNIMFVKKPGVQVTRDALVEFAEHITTTYPETNIILEPTVAASLHHRLSKPVYTLPPPNQHSSPFPFTQSPDARTPYHFATDEPTSPPISPASPDPTQPFFARNLYQTYADAVITLGGDGTILYAASLFSTTTSVPPFLTFAMGTLGFLGTHKYSTYESAFRSLYTAATASSAPLQVLPRHRLSAVSSSGHQLNAMNELTLHRGQTPHLAHIDIEVNGHLLTEAVADGIIISTPTGSTAYSLSSGGCILHPSVGSLLLTPICPRSLSFRPLVLPRDVEILVRLSRRSRGNGVEVSVDGRTWGTMAVGEEVRVRLEGGGGHALGTGEIENSGIGMLGIPCVKREGGEDAWVGGLNRLLKFNYAFGEEME</sequence>
<dbReference type="InterPro" id="IPR016064">
    <property type="entry name" value="NAD/diacylglycerol_kinase_sf"/>
</dbReference>
<name>A0A4S2N4C4_9PEZI</name>
<keyword evidence="2" id="KW-0808">Transferase</keyword>
<dbReference type="GO" id="GO:0006741">
    <property type="term" value="P:NADP+ biosynthetic process"/>
    <property type="evidence" value="ECO:0007669"/>
    <property type="project" value="InterPro"/>
</dbReference>
<keyword evidence="5" id="KW-0067">ATP-binding</keyword>
<gene>
    <name evidence="8" type="ORF">EX30DRAFT_369336</name>
</gene>
<dbReference type="InterPro" id="IPR002504">
    <property type="entry name" value="NADK"/>
</dbReference>
<comment type="similarity">
    <text evidence="1">Belongs to the NAD kinase family.</text>
</comment>
<dbReference type="PANTHER" id="PTHR20275">
    <property type="entry name" value="NAD KINASE"/>
    <property type="match status" value="1"/>
</dbReference>
<dbReference type="STRING" id="341454.A0A4S2N4C4"/>
<dbReference type="Proteomes" id="UP000298138">
    <property type="component" value="Unassembled WGS sequence"/>
</dbReference>
<dbReference type="FunCoup" id="A0A4S2N4C4">
    <property type="interactions" value="8"/>
</dbReference>
<organism evidence="8 9">
    <name type="scientific">Ascodesmis nigricans</name>
    <dbReference type="NCBI Taxonomy" id="341454"/>
    <lineage>
        <taxon>Eukaryota</taxon>
        <taxon>Fungi</taxon>
        <taxon>Dikarya</taxon>
        <taxon>Ascomycota</taxon>
        <taxon>Pezizomycotina</taxon>
        <taxon>Pezizomycetes</taxon>
        <taxon>Pezizales</taxon>
        <taxon>Ascodesmidaceae</taxon>
        <taxon>Ascodesmis</taxon>
    </lineage>
</organism>
<dbReference type="InterPro" id="IPR017438">
    <property type="entry name" value="ATP-NAD_kinase_N"/>
</dbReference>
<evidence type="ECO:0000256" key="1">
    <source>
        <dbReference type="ARBA" id="ARBA00010995"/>
    </source>
</evidence>
<dbReference type="GO" id="GO:0019674">
    <property type="term" value="P:NAD+ metabolic process"/>
    <property type="evidence" value="ECO:0007669"/>
    <property type="project" value="InterPro"/>
</dbReference>
<dbReference type="Gene3D" id="3.40.50.10330">
    <property type="entry name" value="Probable inorganic polyphosphate/atp-NAD kinase, domain 1"/>
    <property type="match status" value="2"/>
</dbReference>
<keyword evidence="9" id="KW-1185">Reference proteome</keyword>
<evidence type="ECO:0000313" key="9">
    <source>
        <dbReference type="Proteomes" id="UP000298138"/>
    </source>
</evidence>
<evidence type="ECO:0000256" key="5">
    <source>
        <dbReference type="ARBA" id="ARBA00022840"/>
    </source>
</evidence>
<keyword evidence="6" id="KW-0521">NADP</keyword>
<protein>
    <submittedName>
        <fullName evidence="8">ATP-NAD kinase</fullName>
    </submittedName>
</protein>